<keyword evidence="2 9" id="KW-0540">Nuclease</keyword>
<dbReference type="CDD" id="cd00019">
    <property type="entry name" value="AP2Ec"/>
    <property type="match status" value="1"/>
</dbReference>
<dbReference type="EC" id="3.1.21.2" evidence="9"/>
<evidence type="ECO:0000259" key="10">
    <source>
        <dbReference type="Pfam" id="PF01261"/>
    </source>
</evidence>
<dbReference type="GO" id="GO:0008081">
    <property type="term" value="F:phosphoric diester hydrolase activity"/>
    <property type="evidence" value="ECO:0007669"/>
    <property type="project" value="TreeGrafter"/>
</dbReference>
<dbReference type="NCBIfam" id="NF002199">
    <property type="entry name" value="PRK01060.1-4"/>
    <property type="match status" value="1"/>
</dbReference>
<dbReference type="GO" id="GO:0008833">
    <property type="term" value="F:deoxyribonuclease IV (phage-T4-induced) activity"/>
    <property type="evidence" value="ECO:0007669"/>
    <property type="project" value="UniProtKB-UniRule"/>
</dbReference>
<dbReference type="HAMAP" id="MF_00152">
    <property type="entry name" value="Nfo"/>
    <property type="match status" value="1"/>
</dbReference>
<evidence type="ECO:0000313" key="12">
    <source>
        <dbReference type="Proteomes" id="UP000254920"/>
    </source>
</evidence>
<dbReference type="FunFam" id="3.20.20.150:FF:000001">
    <property type="entry name" value="Probable endonuclease 4"/>
    <property type="match status" value="1"/>
</dbReference>
<gene>
    <name evidence="9 11" type="primary">nfo</name>
    <name evidence="11" type="ORF">NCTC12475_00539</name>
</gene>
<dbReference type="SUPFAM" id="SSF51658">
    <property type="entry name" value="Xylose isomerase-like"/>
    <property type="match status" value="1"/>
</dbReference>
<accession>A0A381DIA2</accession>
<evidence type="ECO:0000256" key="9">
    <source>
        <dbReference type="HAMAP-Rule" id="MF_00152"/>
    </source>
</evidence>
<evidence type="ECO:0000256" key="8">
    <source>
        <dbReference type="ARBA" id="ARBA00023204"/>
    </source>
</evidence>
<evidence type="ECO:0000256" key="1">
    <source>
        <dbReference type="ARBA" id="ARBA00005340"/>
    </source>
</evidence>
<keyword evidence="12" id="KW-1185">Reference proteome</keyword>
<keyword evidence="7 9" id="KW-0862">Zinc</keyword>
<dbReference type="NCBIfam" id="TIGR00587">
    <property type="entry name" value="nfo"/>
    <property type="match status" value="1"/>
</dbReference>
<dbReference type="InterPro" id="IPR018246">
    <property type="entry name" value="AP_endonuc_F2_Zn_BS"/>
</dbReference>
<name>A0A381DIA2_9BACT</name>
<reference evidence="11 12" key="1">
    <citation type="submission" date="2018-06" db="EMBL/GenBank/DDBJ databases">
        <authorList>
            <consortium name="Pathogen Informatics"/>
            <person name="Doyle S."/>
        </authorList>
    </citation>
    <scope>NUCLEOTIDE SEQUENCE [LARGE SCALE GENOMIC DNA]</scope>
    <source>
        <strain evidence="11 12">NCTC12475</strain>
    </source>
</reference>
<sequence>MKFIGAHVSIAGGVENAPINAMNIGANAFGMFVKNQRQWSAKPLDNKNISEFKNNLQKAEISPEHVLVHNSYLINLGSNDPLKRQKSIDSFLDEINRVNLLGLKLINFHPGSHLNEISADECLENISNSINYLLQNTQNVTLVIENTAGQGSNLGFDFSHLAYLVQNCIDKERIGICIDTCHLFSAGYDIRSKSEYKKTFDEFDKVIGKKFLKGMHINDSKTKLGSKKDRHESIGKGTIGLDGFSNLMQDDMSDNIPLILETIDDTIWDKEINLLRKLGDK</sequence>
<keyword evidence="6 9" id="KW-0378">Hydrolase</keyword>
<feature type="binding site" evidence="9">
    <location>
        <position position="216"/>
    </location>
    <ligand>
        <name>Zn(2+)</name>
        <dbReference type="ChEBI" id="CHEBI:29105"/>
        <label>2</label>
    </ligand>
</feature>
<feature type="binding site" evidence="9">
    <location>
        <position position="145"/>
    </location>
    <ligand>
        <name>Zn(2+)</name>
        <dbReference type="ChEBI" id="CHEBI:29105"/>
        <label>1</label>
    </ligand>
</feature>
<evidence type="ECO:0000256" key="4">
    <source>
        <dbReference type="ARBA" id="ARBA00022759"/>
    </source>
</evidence>
<comment type="cofactor">
    <cofactor evidence="9">
        <name>Zn(2+)</name>
        <dbReference type="ChEBI" id="CHEBI:29105"/>
    </cofactor>
    <text evidence="9">Binds 3 Zn(2+) ions.</text>
</comment>
<feature type="domain" description="Xylose isomerase-like TIM barrel" evidence="10">
    <location>
        <begin position="23"/>
        <end position="277"/>
    </location>
</feature>
<dbReference type="GO" id="GO:0003677">
    <property type="term" value="F:DNA binding"/>
    <property type="evidence" value="ECO:0007669"/>
    <property type="project" value="InterPro"/>
</dbReference>
<dbReference type="Proteomes" id="UP000254920">
    <property type="component" value="Unassembled WGS sequence"/>
</dbReference>
<dbReference type="OrthoDB" id="9805666at2"/>
<dbReference type="GO" id="GO:0008270">
    <property type="term" value="F:zinc ion binding"/>
    <property type="evidence" value="ECO:0007669"/>
    <property type="project" value="UniProtKB-UniRule"/>
</dbReference>
<feature type="binding site" evidence="9">
    <location>
        <position position="261"/>
    </location>
    <ligand>
        <name>Zn(2+)</name>
        <dbReference type="ChEBI" id="CHEBI:29105"/>
        <label>2</label>
    </ligand>
</feature>
<evidence type="ECO:0000256" key="7">
    <source>
        <dbReference type="ARBA" id="ARBA00022833"/>
    </source>
</evidence>
<comment type="similarity">
    <text evidence="1 9">Belongs to the AP endonuclease 2 family.</text>
</comment>
<feature type="binding site" evidence="9">
    <location>
        <position position="179"/>
    </location>
    <ligand>
        <name>Zn(2+)</name>
        <dbReference type="ChEBI" id="CHEBI:29105"/>
        <label>2</label>
    </ligand>
</feature>
<dbReference type="PROSITE" id="PS00731">
    <property type="entry name" value="AP_NUCLEASE_F2_3"/>
    <property type="match status" value="1"/>
</dbReference>
<dbReference type="PROSITE" id="PS51432">
    <property type="entry name" value="AP_NUCLEASE_F2_4"/>
    <property type="match status" value="1"/>
</dbReference>
<evidence type="ECO:0000256" key="6">
    <source>
        <dbReference type="ARBA" id="ARBA00022801"/>
    </source>
</evidence>
<proteinExistence type="inferred from homology"/>
<dbReference type="InterPro" id="IPR036237">
    <property type="entry name" value="Xyl_isomerase-like_sf"/>
</dbReference>
<dbReference type="PROSITE" id="PS00730">
    <property type="entry name" value="AP_NUCLEASE_F2_2"/>
    <property type="match status" value="1"/>
</dbReference>
<keyword evidence="3 9" id="KW-0479">Metal-binding</keyword>
<keyword evidence="8 9" id="KW-0234">DNA repair</keyword>
<dbReference type="AlphaFoldDB" id="A0A381DIA2"/>
<keyword evidence="4 9" id="KW-0255">Endonuclease</keyword>
<dbReference type="Gene3D" id="3.20.20.150">
    <property type="entry name" value="Divalent-metal-dependent TIM barrel enzymes"/>
    <property type="match status" value="1"/>
</dbReference>
<evidence type="ECO:0000256" key="3">
    <source>
        <dbReference type="ARBA" id="ARBA00022723"/>
    </source>
</evidence>
<feature type="binding site" evidence="9">
    <location>
        <position position="69"/>
    </location>
    <ligand>
        <name>Zn(2+)</name>
        <dbReference type="ChEBI" id="CHEBI:29105"/>
        <label>1</label>
    </ligand>
</feature>
<evidence type="ECO:0000313" key="11">
    <source>
        <dbReference type="EMBL" id="SUX10350.1"/>
    </source>
</evidence>
<feature type="binding site" evidence="9">
    <location>
        <position position="182"/>
    </location>
    <ligand>
        <name>Zn(2+)</name>
        <dbReference type="ChEBI" id="CHEBI:29105"/>
        <label>3</label>
    </ligand>
</feature>
<evidence type="ECO:0000256" key="5">
    <source>
        <dbReference type="ARBA" id="ARBA00022763"/>
    </source>
</evidence>
<comment type="function">
    <text evidence="9">Endonuclease IV plays a role in DNA repair. It cleaves phosphodiester bonds at apurinic or apyrimidinic (AP) sites, generating a 3'-hydroxyl group and a 5'-terminal sugar phosphate.</text>
</comment>
<feature type="binding site" evidence="9">
    <location>
        <position position="229"/>
    </location>
    <ligand>
        <name>Zn(2+)</name>
        <dbReference type="ChEBI" id="CHEBI:29105"/>
        <label>3</label>
    </ligand>
</feature>
<dbReference type="GeneID" id="93090979"/>
<organism evidence="11 12">
    <name type="scientific">Campylobacter sputorum subsp. sputorum</name>
    <dbReference type="NCBI Taxonomy" id="32024"/>
    <lineage>
        <taxon>Bacteria</taxon>
        <taxon>Pseudomonadati</taxon>
        <taxon>Campylobacterota</taxon>
        <taxon>Epsilonproteobacteria</taxon>
        <taxon>Campylobacterales</taxon>
        <taxon>Campylobacteraceae</taxon>
        <taxon>Campylobacter</taxon>
    </lineage>
</organism>
<dbReference type="EMBL" id="UFVD01000001">
    <property type="protein sequence ID" value="SUX10350.1"/>
    <property type="molecule type" value="Genomic_DNA"/>
</dbReference>
<evidence type="ECO:0000256" key="2">
    <source>
        <dbReference type="ARBA" id="ARBA00022722"/>
    </source>
</evidence>
<dbReference type="PANTHER" id="PTHR21445">
    <property type="entry name" value="ENDONUCLEASE IV ENDODEOXYRIBONUCLEASE IV"/>
    <property type="match status" value="1"/>
</dbReference>
<feature type="binding site" evidence="9">
    <location>
        <position position="109"/>
    </location>
    <ligand>
        <name>Zn(2+)</name>
        <dbReference type="ChEBI" id="CHEBI:29105"/>
        <label>1</label>
    </ligand>
</feature>
<dbReference type="SMART" id="SM00518">
    <property type="entry name" value="AP2Ec"/>
    <property type="match status" value="1"/>
</dbReference>
<feature type="binding site" evidence="9">
    <location>
        <position position="145"/>
    </location>
    <ligand>
        <name>Zn(2+)</name>
        <dbReference type="ChEBI" id="CHEBI:29105"/>
        <label>2</label>
    </ligand>
</feature>
<dbReference type="STRING" id="32024.GCA_000788295_00664"/>
<dbReference type="GO" id="GO:0006284">
    <property type="term" value="P:base-excision repair"/>
    <property type="evidence" value="ECO:0007669"/>
    <property type="project" value="TreeGrafter"/>
</dbReference>
<dbReference type="InterPro" id="IPR013022">
    <property type="entry name" value="Xyl_isomerase-like_TIM-brl"/>
</dbReference>
<protein>
    <recommendedName>
        <fullName evidence="9">Probable endonuclease 4</fullName>
        <ecNumber evidence="9">3.1.21.2</ecNumber>
    </recommendedName>
    <alternativeName>
        <fullName evidence="9">Endodeoxyribonuclease IV</fullName>
    </alternativeName>
    <alternativeName>
        <fullName evidence="9">Endonuclease IV</fullName>
    </alternativeName>
</protein>
<comment type="catalytic activity">
    <reaction evidence="9">
        <text>Endonucleolytic cleavage to 5'-phosphooligonucleotide end-products.</text>
        <dbReference type="EC" id="3.1.21.2"/>
    </reaction>
</comment>
<keyword evidence="5 9" id="KW-0227">DNA damage</keyword>
<dbReference type="RefSeq" id="WP_089182771.1">
    <property type="nucleotide sequence ID" value="NZ_CP043427.1"/>
</dbReference>
<dbReference type="Pfam" id="PF01261">
    <property type="entry name" value="AP_endonuc_2"/>
    <property type="match status" value="1"/>
</dbReference>
<feature type="binding site" evidence="9">
    <location>
        <position position="231"/>
    </location>
    <ligand>
        <name>Zn(2+)</name>
        <dbReference type="ChEBI" id="CHEBI:29105"/>
        <label>3</label>
    </ligand>
</feature>
<dbReference type="GO" id="GO:0003906">
    <property type="term" value="F:DNA-(apurinic or apyrimidinic site) endonuclease activity"/>
    <property type="evidence" value="ECO:0007669"/>
    <property type="project" value="TreeGrafter"/>
</dbReference>
<dbReference type="InterPro" id="IPR001719">
    <property type="entry name" value="AP_endonuc_2"/>
</dbReference>
<dbReference type="PANTHER" id="PTHR21445:SF0">
    <property type="entry name" value="APURINIC-APYRIMIDINIC ENDONUCLEASE"/>
    <property type="match status" value="1"/>
</dbReference>